<gene>
    <name evidence="8" type="ORF">ACFFLS_03610</name>
</gene>
<evidence type="ECO:0000259" key="7">
    <source>
        <dbReference type="Pfam" id="PF25023"/>
    </source>
</evidence>
<feature type="domain" description="Teneurin-like YD-shell" evidence="7">
    <location>
        <begin position="2368"/>
        <end position="2762"/>
    </location>
</feature>
<keyword evidence="4" id="KW-0843">Virulence</keyword>
<evidence type="ECO:0000313" key="8">
    <source>
        <dbReference type="EMBL" id="MFC0076113.1"/>
    </source>
</evidence>
<dbReference type="InterPro" id="IPR003284">
    <property type="entry name" value="Sal_SpvB"/>
</dbReference>
<keyword evidence="2" id="KW-0964">Secreted</keyword>
<dbReference type="NCBIfam" id="TIGR03696">
    <property type="entry name" value="Rhs_assc_core"/>
    <property type="match status" value="1"/>
</dbReference>
<dbReference type="InterPro" id="IPR022045">
    <property type="entry name" value="TcdB_toxin_mid/N"/>
</dbReference>
<evidence type="ECO:0000259" key="6">
    <source>
        <dbReference type="Pfam" id="PF12256"/>
    </source>
</evidence>
<comment type="caution">
    <text evidence="8">The sequence shown here is derived from an EMBL/GenBank/DDBJ whole genome shotgun (WGS) entry which is preliminary data.</text>
</comment>
<evidence type="ECO:0000256" key="5">
    <source>
        <dbReference type="SAM" id="MobiDB-lite"/>
    </source>
</evidence>
<proteinExistence type="predicted"/>
<evidence type="ECO:0000256" key="3">
    <source>
        <dbReference type="ARBA" id="ARBA00022737"/>
    </source>
</evidence>
<dbReference type="Pfam" id="PF03534">
    <property type="entry name" value="SpvB"/>
    <property type="match status" value="1"/>
</dbReference>
<dbReference type="InterPro" id="IPR050708">
    <property type="entry name" value="T6SS_VgrG/RHS"/>
</dbReference>
<evidence type="ECO:0000256" key="4">
    <source>
        <dbReference type="ARBA" id="ARBA00023026"/>
    </source>
</evidence>
<organism evidence="8 9">
    <name type="scientific">Flavobacterium procerum</name>
    <dbReference type="NCBI Taxonomy" id="1455569"/>
    <lineage>
        <taxon>Bacteria</taxon>
        <taxon>Pseudomonadati</taxon>
        <taxon>Bacteroidota</taxon>
        <taxon>Flavobacteriia</taxon>
        <taxon>Flavobacteriales</taxon>
        <taxon>Flavobacteriaceae</taxon>
        <taxon>Flavobacterium</taxon>
    </lineage>
</organism>
<dbReference type="InterPro" id="IPR028994">
    <property type="entry name" value="Integrin_alpha_N"/>
</dbReference>
<dbReference type="Pfam" id="PF12256">
    <property type="entry name" value="TcdB_toxin_midN"/>
    <property type="match status" value="1"/>
</dbReference>
<accession>A0ABV6BKY9</accession>
<dbReference type="InterPro" id="IPR006530">
    <property type="entry name" value="YD"/>
</dbReference>
<dbReference type="PANTHER" id="PTHR32305:SF15">
    <property type="entry name" value="PROTEIN RHSA-RELATED"/>
    <property type="match status" value="1"/>
</dbReference>
<sequence length="3278" mass="364192">MKNKTILLLFLIGTFLFAANFGDYKITSLFSENTFTEEIATVQSDVAVVSKNENKSTKLFTADIQEGIIGTVNSEDIDDAYDNVFHLKIDELPVASENAYLEYELYGYDQAASISRSLNNQPSIGGQFLSRNKAWTKQSELLSEKSLREGDNVLLFTAPEGISNSYKVKNVRIVYKTTSADKNFTLLKSADKLYIKGTNFPSQIKKISIAGISVDVNQPEFELILNAENIGKTILIIKEMTTGILVNEKIGINQFTKVEDFRPLENAKERVFKTIDFKTENTLSYKEFDAVFPAEALKNNISVSVSGLRKIDIAPLNSAMVNVTAANAGFRLLPHGTVFEKAVTLSLPYDKKAIPEGYTEKDINVFYFDENKRLWQEVTKDSLNSKDGIIKAKTTHFTDFIAGIIKMPESPETSGYTPTSIKDLKAASPLVGIQSIAPPSANGRGTASTGFAIAVPNGRGGMQPSFNLQYDSDGGHSWAGTGWDISVPSVNIETRWGAPRYDASNETESYNLAGEALIPNSHRAEWIGRTSDKQFYPRREGAFQQIIRKGSSPKNYYWVVKDKSGVTNYYGGNESGLNTNAVLQDGSGNVGHWALCLQKDLKGNTITYEYDKRDGELYLKKVYYTGFGSEKGNYNVTFVKNSDLGETNRLDVQVSARLGFKQLNNQLLRKIEVRYKNSMIRSYELKYKEGAFKKTLLESISEYDSESKLFYTNTMDYFDDVRDSSGKYNPFGNVQSWNVPNDNLSNSSIPAFSDLLFSGKHSLVSSTEGSTEGVSYRLGVGLATNAGSLKGFTVGGHGGNSWGKSDTAAILEDLDGDGLPDKVFKTKNGVYYRKNLSGTGQNGFGEIQAINISDVGFSKSTSFNWGVDLNLKYGNIGYDQQRSTSKTKVYFMDFNGDGLIDFVRNGQVYYNRLENGIPTFKNSSSGTPSPVFGGGDLTIPGYTTISAEEVEKQNPLHDVVRMWEAPVKGTISVSHQYQLVEETTPERIKARSEYVNNSGNDKADGVHLYFQKGNQLIWNEAIGAKDYALKNRQNTVLSVEKGERLYFRVSAVKDGNFDTVNWEPVITYSQFKHFDRDLNGNATESDVNAANLKDANLYSLSDYQASTDFFSSSLAGKAIPTAGNVLLKGILNKPVTSDHIRLVVTKTYLEQNNPPVVVYEKTFLANEVASFNLASITLPSFEAETQISLALETPTNINWQTVSFSPSVVVPAYPGSVAEETPIEVSHLLYNKREGNYNVPGITATTGGKVKLSILPQDLVLAVPFQYPGNINNYNGEVIISAKQNNLLLARQRYQITAGTLVPITNVFDNLVVYPDAASGVPIQLEMTVSNQQSITIIKNYPKTNALKIQVQVTDFKDLADLADDVIWNGSTDDFSIYSLLTTEERTLGLYHRNWGGFIINGTLASNTIDQTQLKNSDAYNAEPDLNNTDPENYDGKGYEVANNYFVSLNPSYNKAKWQGLEEGIYIKGQTIGTSRLGEDDIADYTDFSLPNLQGGSTSALDMISESKSKSISAGASAGFANVGYSKSIDGDSYVTQTMSDFNGDRFPDYIRGGNVQLTAPVGKISDEIIDLGDNFSHATTTSEGPNFGGSYSHGAAKSGLGITVGKVAAQREASRSCADEEADKAKDQISVSASQGKGTDRARMIHSDINGDGLPDKITDSGDVMLNTGYGFVPGGNWNLGSLNKGFSKDWSAGLGFSIKQGSISGGANYARSESDVDESFMDINGDGLADKISYQGNTMRVAFNLGGSFDTPVVYPKFSEMNLNKGVSYGMNANFSFDITIWLLRITPTVGGSKGWSTSRSEGTYMDIDGDGNLDYVVSTDDNNLTVQLSNIRRTNKLKSVKNGAGNSYTVDYELTKPSYENPSAKWVLQSIDVFDGHTGDGIDHSIAKFRYEDGYQDRREREFYGFGKVIQEQIDATDNSVFMTSIQEFYNQDYFRKNLLKHSYTLDKNGKMRQEAENEYSFVDVATQSSVPVSELNLPSCDDKRIFVGLIHANQKVYEGGSDYLETNTFNTYDANGNIVQYEDLGNGTADDKVTAKITYHESTTPYYGGIPKQLEVYTTDGLRRKRATTINTTTAEVTQIKNYAAADKIAITDIAYDTYGNLQKITGPTNHKNQRMTLEYVFDGENHQYMTEIKDAFGYQSKMEYDYRYGIPLKTTDRNDQSIIYTLDAKGRPATIKAPYEIASGKPYTIAYEYFPEAKVPYAKTKNYDPELDKDIETFTYTDGLGRALQVKKTASLFTQPGSADQEAHIISGKIIYDGLGRPITSYYPTTTTTIDNNFSAALSNVTPTKTEYDEVGRAVKVTLPDGSTNTTTFALEDYDGVTVLKTTQTDALNKTAETFTDATGQNLASMQNDLLTKFETNALGEMIKVTDAMDHVTKSSYDWLGRRTEFTHPDAGTTTMQYDLASNLTTRITQDIKNTVPNGGAIEYVYNYNRLESIKYPKNPQNNVQYNYGKADGTASRRGRLWFVQDASGGQEFFYGKLGEIEKEIRTLRITPTDVQTYISQYEYDTWNRIQKMIYPDGEVVEYTYNRAGNLQSMQGKKESHTYDYIKQLSYDEFEQRKYLKYGNNTETNYTYDPVMRRLQQLQVKSGSRQVMNNAYGYDLVGNVLSIKNTSPVVNNTLGGTSSHEYQYDDFYRLKSAKATYQGEFTKASYELNMSYNKMHNITKKDLVHTVNNEQKGYVLDYNYDNELHPNAPNKIAEVGKAIPREYIYDGNGNPTSYTEDQNFRKMTWDEENRLMGINDNGRIHQYTYDAGGERVIKSSGDSQNVAINGETAATIVHTDDYTGYVSPYFVISKGKFTKHYFEGAGRIVSKLGNGAFAQPLGITAGGVNYTKLTAEQQKALDTYVRSLGLPPGPPTQQGIYATPEFTGDPYPSEVIKPVDENQEPPEGWPRNPIFNAPGDVPGPPVQFGPPVEPETVKSGEGFTGTGMPENDIFYFHPDHLGSTSYITNKNGSISQHVEYIAFGEVLFEEHSSSFSSPYLFNGKELDRETNLSYYGARYLDMKTSLWLNVDPLALYNPVFEEEFYFDGQHNGGVYYSGNLNPYIYCYQNPIKYIDPNGKQANSSVLLKANFKTIYTRSGLPIKHQYGYKFTQGVSHLLSLVSNVSEKNISNAKLNFQHTLVGGGALTEGSSSNNSTINIFWNEAPKGKIYNTNAKWIDGFLGLMAHEVGHIPQIDKAGGNVSHLLGSLGEYINNWVHLNDSHDSTYAHKENEAEIGSIEFENFNEFINNNYGKNKLAKLFSNKHNTEKDIIKRLDQWWSNYQKQKSKDE</sequence>
<keyword evidence="3" id="KW-0677">Repeat</keyword>
<dbReference type="SUPFAM" id="SSF69318">
    <property type="entry name" value="Integrin alpha N-terminal domain"/>
    <property type="match status" value="1"/>
</dbReference>
<comment type="subcellular location">
    <subcellularLocation>
        <location evidence="1">Secreted</location>
    </subcellularLocation>
</comment>
<dbReference type="Pfam" id="PF25023">
    <property type="entry name" value="TEN_YD-shell"/>
    <property type="match status" value="1"/>
</dbReference>
<dbReference type="EMBL" id="JBHLYW010000003">
    <property type="protein sequence ID" value="MFC0076113.1"/>
    <property type="molecule type" value="Genomic_DNA"/>
</dbReference>
<dbReference type="Proteomes" id="UP001589734">
    <property type="component" value="Unassembled WGS sequence"/>
</dbReference>
<dbReference type="InterPro" id="IPR056823">
    <property type="entry name" value="TEN-like_YD-shell"/>
</dbReference>
<protein>
    <submittedName>
        <fullName evidence="8">SpvB/TcaC N-terminal domain-containing protein</fullName>
    </submittedName>
</protein>
<evidence type="ECO:0000256" key="1">
    <source>
        <dbReference type="ARBA" id="ARBA00004613"/>
    </source>
</evidence>
<dbReference type="Gene3D" id="2.60.220.30">
    <property type="match status" value="1"/>
</dbReference>
<feature type="compositionally biased region" description="Basic and acidic residues" evidence="5">
    <location>
        <begin position="1619"/>
        <end position="1628"/>
    </location>
</feature>
<dbReference type="InterPro" id="IPR022385">
    <property type="entry name" value="Rhs_assc_core"/>
</dbReference>
<feature type="region of interest" description="Disordered" evidence="5">
    <location>
        <begin position="1619"/>
        <end position="1641"/>
    </location>
</feature>
<dbReference type="RefSeq" id="WP_379683172.1">
    <property type="nucleotide sequence ID" value="NZ_JBHLYW010000003.1"/>
</dbReference>
<dbReference type="PANTHER" id="PTHR32305">
    <property type="match status" value="1"/>
</dbReference>
<keyword evidence="9" id="KW-1185">Reference proteome</keyword>
<evidence type="ECO:0000256" key="2">
    <source>
        <dbReference type="ARBA" id="ARBA00022525"/>
    </source>
</evidence>
<reference evidence="8 9" key="1">
    <citation type="submission" date="2024-09" db="EMBL/GenBank/DDBJ databases">
        <authorList>
            <person name="Sun Q."/>
            <person name="Mori K."/>
        </authorList>
    </citation>
    <scope>NUCLEOTIDE SEQUENCE [LARGE SCALE GENOMIC DNA]</scope>
    <source>
        <strain evidence="8 9">CGMCC 1.12926</strain>
    </source>
</reference>
<name>A0ABV6BKY9_9FLAO</name>
<dbReference type="Gene3D" id="2.180.10.10">
    <property type="entry name" value="RHS repeat-associated core"/>
    <property type="match status" value="3"/>
</dbReference>
<feature type="domain" description="Insecticide toxin TcdB middle/N-terminal" evidence="6">
    <location>
        <begin position="1799"/>
        <end position="1936"/>
    </location>
</feature>
<evidence type="ECO:0000313" key="9">
    <source>
        <dbReference type="Proteomes" id="UP001589734"/>
    </source>
</evidence>
<dbReference type="NCBIfam" id="TIGR01643">
    <property type="entry name" value="YD_repeat_2x"/>
    <property type="match status" value="1"/>
</dbReference>